<reference evidence="1" key="1">
    <citation type="submission" date="2018-02" db="EMBL/GenBank/DDBJ databases">
        <title>Rhizophora mucronata_Transcriptome.</title>
        <authorList>
            <person name="Meera S.P."/>
            <person name="Sreeshan A."/>
            <person name="Augustine A."/>
        </authorList>
    </citation>
    <scope>NUCLEOTIDE SEQUENCE</scope>
    <source>
        <tissue evidence="1">Leaf</tissue>
    </source>
</reference>
<proteinExistence type="predicted"/>
<evidence type="ECO:0000313" key="1">
    <source>
        <dbReference type="EMBL" id="MBX37546.1"/>
    </source>
</evidence>
<sequence length="29" mass="3584">MRSFGWFKAKKISLIANKDMQKEIYFKFK</sequence>
<accession>A0A2P2N574</accession>
<name>A0A2P2N574_RHIMU</name>
<dbReference type="AlphaFoldDB" id="A0A2P2N574"/>
<protein>
    <submittedName>
        <fullName evidence="1">Uncharacterized protein</fullName>
    </submittedName>
</protein>
<dbReference type="EMBL" id="GGEC01057062">
    <property type="protein sequence ID" value="MBX37546.1"/>
    <property type="molecule type" value="Transcribed_RNA"/>
</dbReference>
<organism evidence="1">
    <name type="scientific">Rhizophora mucronata</name>
    <name type="common">Asiatic mangrove</name>
    <dbReference type="NCBI Taxonomy" id="61149"/>
    <lineage>
        <taxon>Eukaryota</taxon>
        <taxon>Viridiplantae</taxon>
        <taxon>Streptophyta</taxon>
        <taxon>Embryophyta</taxon>
        <taxon>Tracheophyta</taxon>
        <taxon>Spermatophyta</taxon>
        <taxon>Magnoliopsida</taxon>
        <taxon>eudicotyledons</taxon>
        <taxon>Gunneridae</taxon>
        <taxon>Pentapetalae</taxon>
        <taxon>rosids</taxon>
        <taxon>fabids</taxon>
        <taxon>Malpighiales</taxon>
        <taxon>Rhizophoraceae</taxon>
        <taxon>Rhizophora</taxon>
    </lineage>
</organism>